<accession>A0ABR2M5V4</accession>
<dbReference type="SUPFAM" id="SSF69572">
    <property type="entry name" value="Activating enzymes of the ubiquitin-like proteins"/>
    <property type="match status" value="1"/>
</dbReference>
<keyword evidence="4" id="KW-1185">Reference proteome</keyword>
<dbReference type="InterPro" id="IPR000594">
    <property type="entry name" value="ThiF_NAD_FAD-bd"/>
</dbReference>
<evidence type="ECO:0000313" key="3">
    <source>
        <dbReference type="EMBL" id="KAK8959031.1"/>
    </source>
</evidence>
<protein>
    <submittedName>
        <fullName evidence="3">Ubiquitin-activating enzyme E1 2</fullName>
    </submittedName>
</protein>
<dbReference type="Proteomes" id="UP001412067">
    <property type="component" value="Unassembled WGS sequence"/>
</dbReference>
<evidence type="ECO:0000259" key="2">
    <source>
        <dbReference type="Pfam" id="PF00899"/>
    </source>
</evidence>
<evidence type="ECO:0000256" key="1">
    <source>
        <dbReference type="SAM" id="MobiDB-lite"/>
    </source>
</evidence>
<gene>
    <name evidence="3" type="primary">UBA2</name>
    <name evidence="3" type="ORF">KSP40_PGU015696</name>
</gene>
<dbReference type="InterPro" id="IPR035985">
    <property type="entry name" value="Ubiquitin-activating_enz"/>
</dbReference>
<feature type="region of interest" description="Disordered" evidence="1">
    <location>
        <begin position="250"/>
        <end position="314"/>
    </location>
</feature>
<comment type="caution">
    <text evidence="3">The sequence shown here is derived from an EMBL/GenBank/DDBJ whole genome shotgun (WGS) entry which is preliminary data.</text>
</comment>
<sequence>MLLSKRTCIAVAEDDTTVREEVLKKFKGEGCVISSSAAEVVAENNRSPLKVMDYKANGKKHMEIDEDLHSRQLAVYGRETMRRLFASSVLLSGLQGLGVEIGVKSISLHDDGNVELWDLASNFYFSEDDVGKNRAIACIHKLQELNNAVTISSITGLLQGMRTYDYILAMREESQSIHHFDDFDISSHDSDYDDSPEKPRFFSRFICQGHQEYKEGSPPANSERAEIRIDPWLLIKMNKEKVKLAAEKARERLRGQKPSTPPLKPLPLEKKKGPALNAEIKKMPASSEKPRISASTRKRFSSSASPRPQKYKSSFDLKLAEVSRELETYISRQVLCSALKKNGEEESSPG</sequence>
<organism evidence="3 4">
    <name type="scientific">Platanthera guangdongensis</name>
    <dbReference type="NCBI Taxonomy" id="2320717"/>
    <lineage>
        <taxon>Eukaryota</taxon>
        <taxon>Viridiplantae</taxon>
        <taxon>Streptophyta</taxon>
        <taxon>Embryophyta</taxon>
        <taxon>Tracheophyta</taxon>
        <taxon>Spermatophyta</taxon>
        <taxon>Magnoliopsida</taxon>
        <taxon>Liliopsida</taxon>
        <taxon>Asparagales</taxon>
        <taxon>Orchidaceae</taxon>
        <taxon>Orchidoideae</taxon>
        <taxon>Orchideae</taxon>
        <taxon>Orchidinae</taxon>
        <taxon>Platanthera</taxon>
    </lineage>
</organism>
<name>A0ABR2M5V4_9ASPA</name>
<feature type="domain" description="THIF-type NAD/FAD binding fold" evidence="2">
    <location>
        <begin position="69"/>
        <end position="159"/>
    </location>
</feature>
<dbReference type="Pfam" id="PF00899">
    <property type="entry name" value="ThiF"/>
    <property type="match status" value="1"/>
</dbReference>
<proteinExistence type="predicted"/>
<reference evidence="3 4" key="1">
    <citation type="journal article" date="2022" name="Nat. Plants">
        <title>Genomes of leafy and leafless Platanthera orchids illuminate the evolution of mycoheterotrophy.</title>
        <authorList>
            <person name="Li M.H."/>
            <person name="Liu K.W."/>
            <person name="Li Z."/>
            <person name="Lu H.C."/>
            <person name="Ye Q.L."/>
            <person name="Zhang D."/>
            <person name="Wang J.Y."/>
            <person name="Li Y.F."/>
            <person name="Zhong Z.M."/>
            <person name="Liu X."/>
            <person name="Yu X."/>
            <person name="Liu D.K."/>
            <person name="Tu X.D."/>
            <person name="Liu B."/>
            <person name="Hao Y."/>
            <person name="Liao X.Y."/>
            <person name="Jiang Y.T."/>
            <person name="Sun W.H."/>
            <person name="Chen J."/>
            <person name="Chen Y.Q."/>
            <person name="Ai Y."/>
            <person name="Zhai J.W."/>
            <person name="Wu S.S."/>
            <person name="Zhou Z."/>
            <person name="Hsiao Y.Y."/>
            <person name="Wu W.L."/>
            <person name="Chen Y.Y."/>
            <person name="Lin Y.F."/>
            <person name="Hsu J.L."/>
            <person name="Li C.Y."/>
            <person name="Wang Z.W."/>
            <person name="Zhao X."/>
            <person name="Zhong W.Y."/>
            <person name="Ma X.K."/>
            <person name="Ma L."/>
            <person name="Huang J."/>
            <person name="Chen G.Z."/>
            <person name="Huang M.Z."/>
            <person name="Huang L."/>
            <person name="Peng D.H."/>
            <person name="Luo Y.B."/>
            <person name="Zou S.Q."/>
            <person name="Chen S.P."/>
            <person name="Lan S."/>
            <person name="Tsai W.C."/>
            <person name="Van de Peer Y."/>
            <person name="Liu Z.J."/>
        </authorList>
    </citation>
    <scope>NUCLEOTIDE SEQUENCE [LARGE SCALE GENOMIC DNA]</scope>
    <source>
        <strain evidence="3">Lor288</strain>
    </source>
</reference>
<dbReference type="EMBL" id="JBBWWR010000012">
    <property type="protein sequence ID" value="KAK8959031.1"/>
    <property type="molecule type" value="Genomic_DNA"/>
</dbReference>
<evidence type="ECO:0000313" key="4">
    <source>
        <dbReference type="Proteomes" id="UP001412067"/>
    </source>
</evidence>
<dbReference type="Gene3D" id="3.40.50.720">
    <property type="entry name" value="NAD(P)-binding Rossmann-like Domain"/>
    <property type="match status" value="1"/>
</dbReference>